<dbReference type="SUPFAM" id="SSF51126">
    <property type="entry name" value="Pectin lyase-like"/>
    <property type="match status" value="1"/>
</dbReference>
<sequence>MNRYGILTCAFLLSNILHAGAQQWRSKLYPESPKKVEANFYSDQMIQDFSFAGYHKGDKEIPSGFSTILDVTTAPYHADSSGKQDVTLILQKAIDDAASVKGGAVVFLPQGTYKVSPQKGKKYCLLISHSNTILRGAGQARSRIFNVSAGMRGRAILLVSSGSSWRTEGWALQRIAKDLMAPSTSIPVGSAKDYKPGDLIIIRNYINDDWVADHRMLPYWKGRGGNLGGLLYFRKVISADNKKNILTIDIPTRYALKTAQNSCVYKAPPVLSEVGIEDLSFGNVQSFQEGDWSEESFTKRENPSYESHDSWAVAIEGVYNGWIRKVASCCPTGNLSGAHLLSNGIKLSQTANVSILECDFRKPQFGGGGGNGYMYRIMGNENLIKDCRAEAMRHGFVLSGMNASGNVFFRCIDKDTGRQTGLSGHEKTSGSGSDHHMHFSHSNLFDQCTVENSFFAAGWRRWGGATIHGLTAAHSVYWNLVSNGTQEYGVQTQQGRYGYVIGTSGDKPGVRTTAWLEGTEEITEPLDYTEGIGAGATLIPQSLYLDQQEKRKQREAKD</sequence>
<protein>
    <recommendedName>
        <fullName evidence="2">Rhamnogalacturonase A/B/Epimerase-like pectate lyase domain-containing protein</fullName>
    </recommendedName>
</protein>
<evidence type="ECO:0000256" key="1">
    <source>
        <dbReference type="SAM" id="SignalP"/>
    </source>
</evidence>
<dbReference type="Gene3D" id="2.160.20.10">
    <property type="entry name" value="Single-stranded right-handed beta-helix, Pectin lyase-like"/>
    <property type="match status" value="1"/>
</dbReference>
<proteinExistence type="predicted"/>
<reference evidence="3 4" key="1">
    <citation type="submission" date="2018-04" db="EMBL/GenBank/DDBJ databases">
        <title>Pedobacter chongqingensis sp. nov., isolated from a rottenly hemp rope.</title>
        <authorList>
            <person name="Cai Y."/>
        </authorList>
    </citation>
    <scope>NUCLEOTIDE SEQUENCE [LARGE SCALE GENOMIC DNA]</scope>
    <source>
        <strain evidence="3 4">FJ4-8</strain>
    </source>
</reference>
<dbReference type="InterPro" id="IPR011050">
    <property type="entry name" value="Pectin_lyase_fold/virulence"/>
</dbReference>
<dbReference type="EMBL" id="QEAS01000022">
    <property type="protein sequence ID" value="PWG78613.1"/>
    <property type="molecule type" value="Genomic_DNA"/>
</dbReference>
<feature type="signal peptide" evidence="1">
    <location>
        <begin position="1"/>
        <end position="19"/>
    </location>
</feature>
<dbReference type="OrthoDB" id="5488826at2"/>
<comment type="caution">
    <text evidence="3">The sequence shown here is derived from an EMBL/GenBank/DDBJ whole genome shotgun (WGS) entry which is preliminary data.</text>
</comment>
<dbReference type="InterPro" id="IPR012334">
    <property type="entry name" value="Pectin_lyas_fold"/>
</dbReference>
<feature type="domain" description="Rhamnogalacturonase A/B/Epimerase-like pectate lyase" evidence="2">
    <location>
        <begin position="76"/>
        <end position="146"/>
    </location>
</feature>
<gene>
    <name evidence="3" type="ORF">DDR33_21280</name>
</gene>
<evidence type="ECO:0000313" key="3">
    <source>
        <dbReference type="EMBL" id="PWG78613.1"/>
    </source>
</evidence>
<evidence type="ECO:0000313" key="4">
    <source>
        <dbReference type="Proteomes" id="UP000245647"/>
    </source>
</evidence>
<keyword evidence="4" id="KW-1185">Reference proteome</keyword>
<dbReference type="Pfam" id="PF12708">
    <property type="entry name" value="Pect-lyase_RHGA_epim"/>
    <property type="match status" value="1"/>
</dbReference>
<dbReference type="Proteomes" id="UP000245647">
    <property type="component" value="Unassembled WGS sequence"/>
</dbReference>
<dbReference type="RefSeq" id="WP_109417824.1">
    <property type="nucleotide sequence ID" value="NZ_QEAS01000022.1"/>
</dbReference>
<accession>A0A2U2PB79</accession>
<evidence type="ECO:0000259" key="2">
    <source>
        <dbReference type="Pfam" id="PF12708"/>
    </source>
</evidence>
<feature type="chain" id="PRO_5015446019" description="Rhamnogalacturonase A/B/Epimerase-like pectate lyase domain-containing protein" evidence="1">
    <location>
        <begin position="20"/>
        <end position="558"/>
    </location>
</feature>
<keyword evidence="1" id="KW-0732">Signal</keyword>
<dbReference type="InterPro" id="IPR024535">
    <property type="entry name" value="RHGA/B-epi-like_pectate_lyase"/>
</dbReference>
<dbReference type="AlphaFoldDB" id="A0A2U2PB79"/>
<organism evidence="3 4">
    <name type="scientific">Pararcticibacter amylolyticus</name>
    <dbReference type="NCBI Taxonomy" id="2173175"/>
    <lineage>
        <taxon>Bacteria</taxon>
        <taxon>Pseudomonadati</taxon>
        <taxon>Bacteroidota</taxon>
        <taxon>Sphingobacteriia</taxon>
        <taxon>Sphingobacteriales</taxon>
        <taxon>Sphingobacteriaceae</taxon>
        <taxon>Pararcticibacter</taxon>
    </lineage>
</organism>
<name>A0A2U2PB79_9SPHI</name>